<keyword evidence="4" id="KW-0722">Serine protease inhibitor</keyword>
<evidence type="ECO:0000256" key="6">
    <source>
        <dbReference type="SAM" id="SignalP"/>
    </source>
</evidence>
<keyword evidence="2" id="KW-0964">Secreted</keyword>
<keyword evidence="6" id="KW-0732">Signal</keyword>
<dbReference type="Gene3D" id="3.30.60.30">
    <property type="match status" value="1"/>
</dbReference>
<organism evidence="8 9">
    <name type="scientific">Coilia grayii</name>
    <name type="common">Gray's grenadier anchovy</name>
    <dbReference type="NCBI Taxonomy" id="363190"/>
    <lineage>
        <taxon>Eukaryota</taxon>
        <taxon>Metazoa</taxon>
        <taxon>Chordata</taxon>
        <taxon>Craniata</taxon>
        <taxon>Vertebrata</taxon>
        <taxon>Euteleostomi</taxon>
        <taxon>Actinopterygii</taxon>
        <taxon>Neopterygii</taxon>
        <taxon>Teleostei</taxon>
        <taxon>Clupei</taxon>
        <taxon>Clupeiformes</taxon>
        <taxon>Clupeoidei</taxon>
        <taxon>Engraulidae</taxon>
        <taxon>Coilinae</taxon>
        <taxon>Coilia</taxon>
    </lineage>
</organism>
<evidence type="ECO:0000259" key="7">
    <source>
        <dbReference type="PROSITE" id="PS51465"/>
    </source>
</evidence>
<sequence length="75" mass="8315">MRFTIIMLAMIALATGTYIPDGATEPDCSVYFLPICTREYEPVCGTNGVKYASECMLCVHNMEAKENIFISHKGC</sequence>
<dbReference type="Proteomes" id="UP001591681">
    <property type="component" value="Unassembled WGS sequence"/>
</dbReference>
<comment type="caution">
    <text evidence="8">The sequence shown here is derived from an EMBL/GenBank/DDBJ whole genome shotgun (WGS) entry which is preliminary data.</text>
</comment>
<comment type="subcellular location">
    <subcellularLocation>
        <location evidence="1">Secreted</location>
    </subcellularLocation>
</comment>
<evidence type="ECO:0000256" key="4">
    <source>
        <dbReference type="ARBA" id="ARBA00022900"/>
    </source>
</evidence>
<evidence type="ECO:0000313" key="9">
    <source>
        <dbReference type="Proteomes" id="UP001591681"/>
    </source>
</evidence>
<name>A0ABD1IT52_9TELE</name>
<feature type="signal peptide" evidence="6">
    <location>
        <begin position="1"/>
        <end position="16"/>
    </location>
</feature>
<protein>
    <recommendedName>
        <fullName evidence="7">Kazal-like domain-containing protein</fullName>
    </recommendedName>
</protein>
<dbReference type="GO" id="GO:0005576">
    <property type="term" value="C:extracellular region"/>
    <property type="evidence" value="ECO:0007669"/>
    <property type="project" value="UniProtKB-SubCell"/>
</dbReference>
<proteinExistence type="predicted"/>
<accession>A0ABD1IT52</accession>
<keyword evidence="3" id="KW-0646">Protease inhibitor</keyword>
<dbReference type="PANTHER" id="PTHR47729">
    <property type="entry name" value="SERINE PEPTIDASE INHIBITOR, KAZAL TYPE 2, TANDEM DUPLICATE 1-RELATED"/>
    <property type="match status" value="1"/>
</dbReference>
<keyword evidence="5" id="KW-1015">Disulfide bond</keyword>
<dbReference type="EMBL" id="JBHFQA010000024">
    <property type="protein sequence ID" value="KAL2077799.1"/>
    <property type="molecule type" value="Genomic_DNA"/>
</dbReference>
<evidence type="ECO:0000256" key="2">
    <source>
        <dbReference type="ARBA" id="ARBA00022525"/>
    </source>
</evidence>
<dbReference type="SMART" id="SM00280">
    <property type="entry name" value="KAZAL"/>
    <property type="match status" value="1"/>
</dbReference>
<dbReference type="AlphaFoldDB" id="A0ABD1IT52"/>
<dbReference type="PROSITE" id="PS00282">
    <property type="entry name" value="KAZAL_1"/>
    <property type="match status" value="1"/>
</dbReference>
<feature type="domain" description="Kazal-like" evidence="7">
    <location>
        <begin position="22"/>
        <end position="75"/>
    </location>
</feature>
<keyword evidence="9" id="KW-1185">Reference proteome</keyword>
<evidence type="ECO:0000256" key="5">
    <source>
        <dbReference type="ARBA" id="ARBA00023157"/>
    </source>
</evidence>
<evidence type="ECO:0000313" key="8">
    <source>
        <dbReference type="EMBL" id="KAL2077799.1"/>
    </source>
</evidence>
<dbReference type="PANTHER" id="PTHR47729:SF1">
    <property type="entry name" value="OVOMUCOID-LIKE-RELATED"/>
    <property type="match status" value="1"/>
</dbReference>
<dbReference type="InterPro" id="IPR051597">
    <property type="entry name" value="Bifunctional_prot_inhibitor"/>
</dbReference>
<dbReference type="SUPFAM" id="SSF100895">
    <property type="entry name" value="Kazal-type serine protease inhibitors"/>
    <property type="match status" value="1"/>
</dbReference>
<dbReference type="PROSITE" id="PS51465">
    <property type="entry name" value="KAZAL_2"/>
    <property type="match status" value="1"/>
</dbReference>
<dbReference type="InterPro" id="IPR036058">
    <property type="entry name" value="Kazal_dom_sf"/>
</dbReference>
<evidence type="ECO:0000256" key="1">
    <source>
        <dbReference type="ARBA" id="ARBA00004613"/>
    </source>
</evidence>
<feature type="chain" id="PRO_5044801735" description="Kazal-like domain-containing protein" evidence="6">
    <location>
        <begin position="17"/>
        <end position="75"/>
    </location>
</feature>
<dbReference type="GO" id="GO:0004867">
    <property type="term" value="F:serine-type endopeptidase inhibitor activity"/>
    <property type="evidence" value="ECO:0007669"/>
    <property type="project" value="UniProtKB-KW"/>
</dbReference>
<reference evidence="8 9" key="1">
    <citation type="submission" date="2024-09" db="EMBL/GenBank/DDBJ databases">
        <title>A chromosome-level genome assembly of Gray's grenadier anchovy, Coilia grayii.</title>
        <authorList>
            <person name="Fu Z."/>
        </authorList>
    </citation>
    <scope>NUCLEOTIDE SEQUENCE [LARGE SCALE GENOMIC DNA]</scope>
    <source>
        <strain evidence="8">G4</strain>
        <tissue evidence="8">Muscle</tissue>
    </source>
</reference>
<evidence type="ECO:0000256" key="3">
    <source>
        <dbReference type="ARBA" id="ARBA00022690"/>
    </source>
</evidence>
<gene>
    <name evidence="8" type="ORF">ACEWY4_027303</name>
</gene>
<dbReference type="InterPro" id="IPR002350">
    <property type="entry name" value="Kazal_dom"/>
</dbReference>
<dbReference type="Pfam" id="PF00050">
    <property type="entry name" value="Kazal_1"/>
    <property type="match status" value="1"/>
</dbReference>